<feature type="domain" description="RNA polymerase sigma-70 region 2" evidence="6">
    <location>
        <begin position="32"/>
        <end position="99"/>
    </location>
</feature>
<protein>
    <recommendedName>
        <fullName evidence="10">RNA polymerase sigma-70 factor, ECF subfamily</fullName>
    </recommendedName>
</protein>
<evidence type="ECO:0000259" key="7">
    <source>
        <dbReference type="Pfam" id="PF08281"/>
    </source>
</evidence>
<accession>A0A2T2X3W9</accession>
<dbReference type="GO" id="GO:0003677">
    <property type="term" value="F:DNA binding"/>
    <property type="evidence" value="ECO:0007669"/>
    <property type="project" value="UniProtKB-KW"/>
</dbReference>
<comment type="caution">
    <text evidence="8">The sequence shown here is derived from an EMBL/GenBank/DDBJ whole genome shotgun (WGS) entry which is preliminary data.</text>
</comment>
<dbReference type="InterPro" id="IPR007627">
    <property type="entry name" value="RNA_pol_sigma70_r2"/>
</dbReference>
<evidence type="ECO:0000313" key="8">
    <source>
        <dbReference type="EMBL" id="PSR29182.1"/>
    </source>
</evidence>
<organism evidence="8 9">
    <name type="scientific">Sulfobacillus thermosulfidooxidans</name>
    <dbReference type="NCBI Taxonomy" id="28034"/>
    <lineage>
        <taxon>Bacteria</taxon>
        <taxon>Bacillati</taxon>
        <taxon>Bacillota</taxon>
        <taxon>Clostridia</taxon>
        <taxon>Eubacteriales</taxon>
        <taxon>Clostridiales Family XVII. Incertae Sedis</taxon>
        <taxon>Sulfobacillus</taxon>
    </lineage>
</organism>
<dbReference type="SUPFAM" id="SSF88659">
    <property type="entry name" value="Sigma3 and sigma4 domains of RNA polymerase sigma factors"/>
    <property type="match status" value="1"/>
</dbReference>
<sequence>MKGGHRVRDQDVLQHLRNDVHGENWDALMSDLFAYYKPRLLRMAVNMLNDAELAEDAVSEIWIRVLTHLSTFRHDAKFSTWLYRIAMNTIIDMERAKGRMMTYGQPNENLPSTQSEDPDSHCEQSFKQELVRYALTRLSPMQRSLIIMRDIEHLPIKQLATILAIPETAVKSRLHRARKALKRLLQQRTRVPGQESVGTVSLSEWGGL</sequence>
<evidence type="ECO:0000259" key="6">
    <source>
        <dbReference type="Pfam" id="PF04542"/>
    </source>
</evidence>
<comment type="similarity">
    <text evidence="1">Belongs to the sigma-70 factor family. ECF subfamily.</text>
</comment>
<dbReference type="PANTHER" id="PTHR43133">
    <property type="entry name" value="RNA POLYMERASE ECF-TYPE SIGMA FACTO"/>
    <property type="match status" value="1"/>
</dbReference>
<evidence type="ECO:0008006" key="10">
    <source>
        <dbReference type="Google" id="ProtNLM"/>
    </source>
</evidence>
<dbReference type="InterPro" id="IPR013324">
    <property type="entry name" value="RNA_pol_sigma_r3/r4-like"/>
</dbReference>
<dbReference type="SUPFAM" id="SSF88946">
    <property type="entry name" value="Sigma2 domain of RNA polymerase sigma factors"/>
    <property type="match status" value="1"/>
</dbReference>
<evidence type="ECO:0000256" key="4">
    <source>
        <dbReference type="ARBA" id="ARBA00023125"/>
    </source>
</evidence>
<dbReference type="InterPro" id="IPR013249">
    <property type="entry name" value="RNA_pol_sigma70_r4_t2"/>
</dbReference>
<evidence type="ECO:0000256" key="5">
    <source>
        <dbReference type="ARBA" id="ARBA00023163"/>
    </source>
</evidence>
<dbReference type="CDD" id="cd06171">
    <property type="entry name" value="Sigma70_r4"/>
    <property type="match status" value="1"/>
</dbReference>
<evidence type="ECO:0000256" key="1">
    <source>
        <dbReference type="ARBA" id="ARBA00010641"/>
    </source>
</evidence>
<dbReference type="GO" id="GO:0016987">
    <property type="term" value="F:sigma factor activity"/>
    <property type="evidence" value="ECO:0007669"/>
    <property type="project" value="UniProtKB-KW"/>
</dbReference>
<dbReference type="GO" id="GO:0006352">
    <property type="term" value="P:DNA-templated transcription initiation"/>
    <property type="evidence" value="ECO:0007669"/>
    <property type="project" value="InterPro"/>
</dbReference>
<evidence type="ECO:0000256" key="2">
    <source>
        <dbReference type="ARBA" id="ARBA00023015"/>
    </source>
</evidence>
<reference evidence="8 9" key="1">
    <citation type="journal article" date="2014" name="BMC Genomics">
        <title>Comparison of environmental and isolate Sulfobacillus genomes reveals diverse carbon, sulfur, nitrogen, and hydrogen metabolisms.</title>
        <authorList>
            <person name="Justice N.B."/>
            <person name="Norman A."/>
            <person name="Brown C.T."/>
            <person name="Singh A."/>
            <person name="Thomas B.C."/>
            <person name="Banfield J.F."/>
        </authorList>
    </citation>
    <scope>NUCLEOTIDE SEQUENCE [LARGE SCALE GENOMIC DNA]</scope>
    <source>
        <strain evidence="8">AMDSBA5</strain>
    </source>
</reference>
<feature type="domain" description="RNA polymerase sigma factor 70 region 4 type 2" evidence="7">
    <location>
        <begin position="129"/>
        <end position="181"/>
    </location>
</feature>
<evidence type="ECO:0000313" key="9">
    <source>
        <dbReference type="Proteomes" id="UP000242705"/>
    </source>
</evidence>
<proteinExistence type="inferred from homology"/>
<dbReference type="Gene3D" id="1.10.1740.10">
    <property type="match status" value="1"/>
</dbReference>
<dbReference type="AlphaFoldDB" id="A0A2T2X3W9"/>
<dbReference type="Pfam" id="PF04542">
    <property type="entry name" value="Sigma70_r2"/>
    <property type="match status" value="1"/>
</dbReference>
<dbReference type="InterPro" id="IPR036388">
    <property type="entry name" value="WH-like_DNA-bd_sf"/>
</dbReference>
<dbReference type="Pfam" id="PF08281">
    <property type="entry name" value="Sigma70_r4_2"/>
    <property type="match status" value="1"/>
</dbReference>
<keyword evidence="5" id="KW-0804">Transcription</keyword>
<keyword evidence="2" id="KW-0805">Transcription regulation</keyword>
<dbReference type="NCBIfam" id="TIGR02937">
    <property type="entry name" value="sigma70-ECF"/>
    <property type="match status" value="1"/>
</dbReference>
<dbReference type="PANTHER" id="PTHR43133:SF8">
    <property type="entry name" value="RNA POLYMERASE SIGMA FACTOR HI_1459-RELATED"/>
    <property type="match status" value="1"/>
</dbReference>
<dbReference type="InterPro" id="IPR039425">
    <property type="entry name" value="RNA_pol_sigma-70-like"/>
</dbReference>
<dbReference type="Gene3D" id="1.10.10.10">
    <property type="entry name" value="Winged helix-like DNA-binding domain superfamily/Winged helix DNA-binding domain"/>
    <property type="match status" value="1"/>
</dbReference>
<keyword evidence="4" id="KW-0238">DNA-binding</keyword>
<dbReference type="Proteomes" id="UP000242705">
    <property type="component" value="Unassembled WGS sequence"/>
</dbReference>
<dbReference type="InterPro" id="IPR013325">
    <property type="entry name" value="RNA_pol_sigma_r2"/>
</dbReference>
<gene>
    <name evidence="8" type="ORF">C7B47_02340</name>
</gene>
<dbReference type="InterPro" id="IPR014284">
    <property type="entry name" value="RNA_pol_sigma-70_dom"/>
</dbReference>
<dbReference type="EMBL" id="PXYX01000003">
    <property type="protein sequence ID" value="PSR29182.1"/>
    <property type="molecule type" value="Genomic_DNA"/>
</dbReference>
<evidence type="ECO:0000256" key="3">
    <source>
        <dbReference type="ARBA" id="ARBA00023082"/>
    </source>
</evidence>
<keyword evidence="3" id="KW-0731">Sigma factor</keyword>
<name>A0A2T2X3W9_SULTH</name>